<organism evidence="2">
    <name type="scientific">Campylobacter jejuni</name>
    <dbReference type="NCBI Taxonomy" id="197"/>
    <lineage>
        <taxon>Bacteria</taxon>
        <taxon>Pseudomonadati</taxon>
        <taxon>Campylobacterota</taxon>
        <taxon>Epsilonproteobacteria</taxon>
        <taxon>Campylobacterales</taxon>
        <taxon>Campylobacteraceae</taxon>
        <taxon>Campylobacter</taxon>
    </lineage>
</organism>
<proteinExistence type="predicted"/>
<name>A0A5Y9K848_CAMJU</name>
<protein>
    <recommendedName>
        <fullName evidence="1">YopX protein domain-containing protein</fullName>
    </recommendedName>
</protein>
<comment type="caution">
    <text evidence="2">The sequence shown here is derived from an EMBL/GenBank/DDBJ whole genome shotgun (WGS) entry which is preliminary data.</text>
</comment>
<dbReference type="InterPro" id="IPR019096">
    <property type="entry name" value="YopX_protein"/>
</dbReference>
<dbReference type="EMBL" id="AAKDMM010000009">
    <property type="protein sequence ID" value="ECQ9106506.1"/>
    <property type="molecule type" value="Genomic_DNA"/>
</dbReference>
<evidence type="ECO:0000313" key="2">
    <source>
        <dbReference type="EMBL" id="ECQ8878112.1"/>
    </source>
</evidence>
<dbReference type="EMBL" id="AAKDJR010000003">
    <property type="protein sequence ID" value="ECQ8878112.1"/>
    <property type="molecule type" value="Genomic_DNA"/>
</dbReference>
<dbReference type="Pfam" id="PF09643">
    <property type="entry name" value="YopX"/>
    <property type="match status" value="1"/>
</dbReference>
<dbReference type="AlphaFoldDB" id="A0A5Y9K848"/>
<reference evidence="2" key="1">
    <citation type="submission" date="2019-08" db="EMBL/GenBank/DDBJ databases">
        <authorList>
            <person name="Ashton P.M."/>
            <person name="Dallman T."/>
            <person name="Nair S."/>
            <person name="De Pinna E."/>
            <person name="Peters T."/>
            <person name="Grant K."/>
        </authorList>
    </citation>
    <scope>NUCLEOTIDE SEQUENCE</scope>
    <source>
        <strain evidence="4">228931</strain>
        <strain evidence="3">241882</strain>
        <strain evidence="2">241940</strain>
    </source>
</reference>
<dbReference type="InterPro" id="IPR023385">
    <property type="entry name" value="YopX-like_C"/>
</dbReference>
<dbReference type="SUPFAM" id="SSF159006">
    <property type="entry name" value="YopX-like"/>
    <property type="match status" value="1"/>
</dbReference>
<evidence type="ECO:0000259" key="1">
    <source>
        <dbReference type="Pfam" id="PF09643"/>
    </source>
</evidence>
<gene>
    <name evidence="3" type="ORF">F0F31_06640</name>
    <name evidence="2" type="ORF">F0G84_01280</name>
    <name evidence="4" type="ORF">F0K10_04070</name>
</gene>
<accession>A0A5Y9K848</accession>
<evidence type="ECO:0000313" key="4">
    <source>
        <dbReference type="EMBL" id="ECR1613935.1"/>
    </source>
</evidence>
<dbReference type="EMBL" id="AAKEOA010000007">
    <property type="protein sequence ID" value="ECR1613935.1"/>
    <property type="molecule type" value="Genomic_DNA"/>
</dbReference>
<dbReference type="Gene3D" id="2.30.30.290">
    <property type="entry name" value="YopX-like domains"/>
    <property type="match status" value="1"/>
</dbReference>
<feature type="domain" description="YopX protein" evidence="1">
    <location>
        <begin position="61"/>
        <end position="160"/>
    </location>
</feature>
<sequence>MEKNIKELKMKLKDFGFRIWDGKKYLKQKIYNDNINNNEYIAVTGNVNDENYVFTIEHGCERDYYGGDYDEYCKVKDFTSCNYEIELFIGLCDTNGKKIYEGDIAKIITFSYDFVGHVAYDKEETRFKLIDNKYMEDFANYEDWDSIEVIGNIHENKELLNVRL</sequence>
<evidence type="ECO:0000313" key="3">
    <source>
        <dbReference type="EMBL" id="ECQ9106506.1"/>
    </source>
</evidence>
<dbReference type="RefSeq" id="WP_079462143.1">
    <property type="nucleotide sequence ID" value="NZ_CUUI01000002.1"/>
</dbReference>